<feature type="domain" description="Cupin-like" evidence="1">
    <location>
        <begin position="15"/>
        <end position="105"/>
    </location>
</feature>
<sequence length="113" mass="13383">MRVYWSCISTRSYLIWFYKHTTTPLYDDPQHNLFVQIVGWKYFPPEESSKRCPSQGTIQRNASLIELIEQVDIEKYPNYIHAVYQDCILGRGGDMLHIPSDSWHSSRWIRVSS</sequence>
<proteinExistence type="predicted"/>
<comment type="caution">
    <text evidence="2">The sequence shown here is derived from an EMBL/GenBank/DDBJ whole genome shotgun (WGS) entry which is preliminary data.</text>
</comment>
<name>A0AAV9IB75_9RHOD</name>
<dbReference type="InterPro" id="IPR014710">
    <property type="entry name" value="RmlC-like_jellyroll"/>
</dbReference>
<dbReference type="Proteomes" id="UP001300502">
    <property type="component" value="Unassembled WGS sequence"/>
</dbReference>
<dbReference type="SUPFAM" id="SSF51197">
    <property type="entry name" value="Clavaminate synthase-like"/>
    <property type="match status" value="1"/>
</dbReference>
<accession>A0AAV9IB75</accession>
<evidence type="ECO:0000313" key="2">
    <source>
        <dbReference type="EMBL" id="KAK4524617.1"/>
    </source>
</evidence>
<dbReference type="Gene3D" id="2.60.120.10">
    <property type="entry name" value="Jelly Rolls"/>
    <property type="match status" value="1"/>
</dbReference>
<evidence type="ECO:0000313" key="3">
    <source>
        <dbReference type="Proteomes" id="UP001300502"/>
    </source>
</evidence>
<dbReference type="Pfam" id="PF13621">
    <property type="entry name" value="Cupin_8"/>
    <property type="match status" value="1"/>
</dbReference>
<dbReference type="AlphaFoldDB" id="A0AAV9IB75"/>
<dbReference type="InterPro" id="IPR041667">
    <property type="entry name" value="Cupin_8"/>
</dbReference>
<organism evidence="2 3">
    <name type="scientific">Galdieria yellowstonensis</name>
    <dbReference type="NCBI Taxonomy" id="3028027"/>
    <lineage>
        <taxon>Eukaryota</taxon>
        <taxon>Rhodophyta</taxon>
        <taxon>Bangiophyceae</taxon>
        <taxon>Galdieriales</taxon>
        <taxon>Galdieriaceae</taxon>
        <taxon>Galdieria</taxon>
    </lineage>
</organism>
<dbReference type="EMBL" id="JANCYU010000024">
    <property type="protein sequence ID" value="KAK4524617.1"/>
    <property type="molecule type" value="Genomic_DNA"/>
</dbReference>
<gene>
    <name evidence="2" type="ORF">GAYE_SCF04G2518</name>
</gene>
<protein>
    <recommendedName>
        <fullName evidence="1">Cupin-like domain-containing protein</fullName>
    </recommendedName>
</protein>
<reference evidence="2 3" key="1">
    <citation type="submission" date="2022-07" db="EMBL/GenBank/DDBJ databases">
        <title>Genome-wide signatures of adaptation to extreme environments.</title>
        <authorList>
            <person name="Cho C.H."/>
            <person name="Yoon H.S."/>
        </authorList>
    </citation>
    <scope>NUCLEOTIDE SEQUENCE [LARGE SCALE GENOMIC DNA]</scope>
    <source>
        <strain evidence="2 3">108.79 E11</strain>
    </source>
</reference>
<evidence type="ECO:0000259" key="1">
    <source>
        <dbReference type="Pfam" id="PF13621"/>
    </source>
</evidence>
<keyword evidence="3" id="KW-1185">Reference proteome</keyword>